<comment type="caution">
    <text evidence="4">The sequence shown here is derived from an EMBL/GenBank/DDBJ whole genome shotgun (WGS) entry which is preliminary data.</text>
</comment>
<feature type="domain" description="Response regulatory" evidence="3">
    <location>
        <begin position="152"/>
        <end position="268"/>
    </location>
</feature>
<dbReference type="Proteomes" id="UP000468717">
    <property type="component" value="Unassembled WGS sequence"/>
</dbReference>
<dbReference type="InterPro" id="IPR011006">
    <property type="entry name" value="CheY-like_superfamily"/>
</dbReference>
<dbReference type="PANTHER" id="PTHR44591">
    <property type="entry name" value="STRESS RESPONSE REGULATOR PROTEIN 1"/>
    <property type="match status" value="1"/>
</dbReference>
<sequence length="270" mass="30020">MHPGRRGRWPARTGAAKRAVGKVWRPCMNLRNDDGCAGNRAARQHRGEDIRRKGIRMIMILILSVNCANCVRRALPGERREVLLARYSRGYGLPLGTIARVRRHCARFLYTPAFAAVRRERTMSQITETTPGSFPVERRQGDQPASAARKLNLLVVDDNQEVGESLAMLLEALGHHAVVVRNWQMAVEQVKLCVPDAVYLDIEMPGISGIEIGRRLHHNPETANAVLIAVTGHSLPMYMDDALAVGFRHFLVKPVRLDDLATTVKSVLAG</sequence>
<dbReference type="EMBL" id="WFLI01000045">
    <property type="protein sequence ID" value="KAB8060097.1"/>
    <property type="molecule type" value="Genomic_DNA"/>
</dbReference>
<dbReference type="Gene3D" id="3.40.50.2300">
    <property type="match status" value="1"/>
</dbReference>
<name>A0A6I1HWX2_9BURK</name>
<evidence type="ECO:0000259" key="3">
    <source>
        <dbReference type="PROSITE" id="PS50110"/>
    </source>
</evidence>
<organism evidence="4 5">
    <name type="scientific">Janthinobacterium violaceinigrum</name>
    <dbReference type="NCBI Taxonomy" id="2654252"/>
    <lineage>
        <taxon>Bacteria</taxon>
        <taxon>Pseudomonadati</taxon>
        <taxon>Pseudomonadota</taxon>
        <taxon>Betaproteobacteria</taxon>
        <taxon>Burkholderiales</taxon>
        <taxon>Oxalobacteraceae</taxon>
        <taxon>Janthinobacterium</taxon>
    </lineage>
</organism>
<keyword evidence="5" id="KW-1185">Reference proteome</keyword>
<dbReference type="InterPro" id="IPR001789">
    <property type="entry name" value="Sig_transdc_resp-reg_receiver"/>
</dbReference>
<dbReference type="SMART" id="SM00448">
    <property type="entry name" value="REC"/>
    <property type="match status" value="1"/>
</dbReference>
<keyword evidence="1 2" id="KW-0597">Phosphoprotein</keyword>
<dbReference type="AlphaFoldDB" id="A0A6I1HWX2"/>
<evidence type="ECO:0000313" key="4">
    <source>
        <dbReference type="EMBL" id="KAB8060097.1"/>
    </source>
</evidence>
<dbReference type="Pfam" id="PF00072">
    <property type="entry name" value="Response_reg"/>
    <property type="match status" value="1"/>
</dbReference>
<dbReference type="GO" id="GO:0000160">
    <property type="term" value="P:phosphorelay signal transduction system"/>
    <property type="evidence" value="ECO:0007669"/>
    <property type="project" value="InterPro"/>
</dbReference>
<evidence type="ECO:0000256" key="1">
    <source>
        <dbReference type="ARBA" id="ARBA00022553"/>
    </source>
</evidence>
<evidence type="ECO:0000256" key="2">
    <source>
        <dbReference type="PROSITE-ProRule" id="PRU00169"/>
    </source>
</evidence>
<evidence type="ECO:0000313" key="5">
    <source>
        <dbReference type="Proteomes" id="UP000468717"/>
    </source>
</evidence>
<protein>
    <submittedName>
        <fullName evidence="4">Response regulator</fullName>
    </submittedName>
</protein>
<dbReference type="PANTHER" id="PTHR44591:SF3">
    <property type="entry name" value="RESPONSE REGULATORY DOMAIN-CONTAINING PROTEIN"/>
    <property type="match status" value="1"/>
</dbReference>
<gene>
    <name evidence="4" type="ORF">GCN75_25550</name>
</gene>
<dbReference type="InterPro" id="IPR050595">
    <property type="entry name" value="Bact_response_regulator"/>
</dbReference>
<reference evidence="4 5" key="1">
    <citation type="submission" date="2019-10" db="EMBL/GenBank/DDBJ databases">
        <title>Three novel species isolated from a subtropical stream in China.</title>
        <authorList>
            <person name="Lu H."/>
        </authorList>
    </citation>
    <scope>NUCLEOTIDE SEQUENCE [LARGE SCALE GENOMIC DNA]</scope>
    <source>
        <strain evidence="4 5">FT13W</strain>
    </source>
</reference>
<feature type="modified residue" description="4-aspartylphosphate" evidence="2">
    <location>
        <position position="201"/>
    </location>
</feature>
<proteinExistence type="predicted"/>
<dbReference type="SUPFAM" id="SSF52172">
    <property type="entry name" value="CheY-like"/>
    <property type="match status" value="1"/>
</dbReference>
<dbReference type="PROSITE" id="PS50110">
    <property type="entry name" value="RESPONSE_REGULATORY"/>
    <property type="match status" value="1"/>
</dbReference>
<accession>A0A6I1HWX2</accession>